<name>A0A9P7W2W8_9AGAR</name>
<dbReference type="GeneID" id="66100698"/>
<evidence type="ECO:0000313" key="2">
    <source>
        <dbReference type="Proteomes" id="UP000812287"/>
    </source>
</evidence>
<dbReference type="AlphaFoldDB" id="A0A9P7W2W8"/>
<dbReference type="Proteomes" id="UP000812287">
    <property type="component" value="Unassembled WGS sequence"/>
</dbReference>
<proteinExistence type="predicted"/>
<organism evidence="1 2">
    <name type="scientific">Guyanagaster necrorhizus</name>
    <dbReference type="NCBI Taxonomy" id="856835"/>
    <lineage>
        <taxon>Eukaryota</taxon>
        <taxon>Fungi</taxon>
        <taxon>Dikarya</taxon>
        <taxon>Basidiomycota</taxon>
        <taxon>Agaricomycotina</taxon>
        <taxon>Agaricomycetes</taxon>
        <taxon>Agaricomycetidae</taxon>
        <taxon>Agaricales</taxon>
        <taxon>Marasmiineae</taxon>
        <taxon>Physalacriaceae</taxon>
        <taxon>Guyanagaster</taxon>
    </lineage>
</organism>
<gene>
    <name evidence="1" type="ORF">BT62DRAFT_1039481</name>
</gene>
<dbReference type="EMBL" id="MU250525">
    <property type="protein sequence ID" value="KAG7451420.1"/>
    <property type="molecule type" value="Genomic_DNA"/>
</dbReference>
<sequence length="147" mass="16780">MELLEACKLSKQRDEVFPVRNWNSIHEIYTTRTFILVLRAGSRIVKLRLIANLFADDATTFLDAEDGFQDLIKILDDWCLASGACFNVGKTQIMPMGSSEFHTSFTDNRRSRDRFDKIPENIHIVQEGEAIRILGAWFGNNIPDDTA</sequence>
<dbReference type="RefSeq" id="XP_043044920.1">
    <property type="nucleotide sequence ID" value="XM_043178408.1"/>
</dbReference>
<keyword evidence="2" id="KW-1185">Reference proteome</keyword>
<accession>A0A9P7W2W8</accession>
<evidence type="ECO:0000313" key="1">
    <source>
        <dbReference type="EMBL" id="KAG7451420.1"/>
    </source>
</evidence>
<dbReference type="OrthoDB" id="2205812at2759"/>
<protein>
    <submittedName>
        <fullName evidence="1">Uncharacterized protein</fullName>
    </submittedName>
</protein>
<comment type="caution">
    <text evidence="1">The sequence shown here is derived from an EMBL/GenBank/DDBJ whole genome shotgun (WGS) entry which is preliminary data.</text>
</comment>
<reference evidence="1" key="1">
    <citation type="submission" date="2020-11" db="EMBL/GenBank/DDBJ databases">
        <title>Adaptations for nitrogen fixation in a non-lichenized fungal sporocarp promotes dispersal by wood-feeding termites.</title>
        <authorList>
            <consortium name="DOE Joint Genome Institute"/>
            <person name="Koch R.A."/>
            <person name="Yoon G."/>
            <person name="Arayal U."/>
            <person name="Lail K."/>
            <person name="Amirebrahimi M."/>
            <person name="Labutti K."/>
            <person name="Lipzen A."/>
            <person name="Riley R."/>
            <person name="Barry K."/>
            <person name="Henrissat B."/>
            <person name="Grigoriev I.V."/>
            <person name="Herr J.R."/>
            <person name="Aime M.C."/>
        </authorList>
    </citation>
    <scope>NUCLEOTIDE SEQUENCE</scope>
    <source>
        <strain evidence="1">MCA 3950</strain>
    </source>
</reference>